<keyword evidence="2" id="KW-0560">Oxidoreductase</keyword>
<dbReference type="Proteomes" id="UP000646911">
    <property type="component" value="Unassembled WGS sequence"/>
</dbReference>
<sequence length="258" mass="27539">MSTNFEGKKLLVIGGTSGMGLETARMILSQGGRVVIVGNRKDKAEAAQKQLSVLGEVTVLTANLSRTDEVQQLLKKIDEAHKDINLLLNAAGIFVPKAFLEHSESDYDQYQALNKALFFITQKIAANMIANGRPGSIVNIGSMWAKQAIAATPSSAYSMAKAGMHSLTQHLAMELAAHHIRVNAVSPAVVETPVYESFIPKADIPAALQGFNGFHPIGRIGTPQNVAEAITFLLSDKASWVTGAVWDVDGGVMAGRNT</sequence>
<accession>A0ABR6Z460</accession>
<name>A0ABR6Z460_9BURK</name>
<dbReference type="InterPro" id="IPR002347">
    <property type="entry name" value="SDR_fam"/>
</dbReference>
<evidence type="ECO:0000313" key="4">
    <source>
        <dbReference type="Proteomes" id="UP000646911"/>
    </source>
</evidence>
<dbReference type="Gene3D" id="3.40.50.720">
    <property type="entry name" value="NAD(P)-binding Rossmann-like Domain"/>
    <property type="match status" value="1"/>
</dbReference>
<dbReference type="Pfam" id="PF13561">
    <property type="entry name" value="adh_short_C2"/>
    <property type="match status" value="1"/>
</dbReference>
<proteinExistence type="inferred from homology"/>
<evidence type="ECO:0000256" key="1">
    <source>
        <dbReference type="ARBA" id="ARBA00006484"/>
    </source>
</evidence>
<reference evidence="3 4" key="1">
    <citation type="submission" date="2020-08" db="EMBL/GenBank/DDBJ databases">
        <title>Novel species isolated from subtropical streams in China.</title>
        <authorList>
            <person name="Lu H."/>
        </authorList>
    </citation>
    <scope>NUCLEOTIDE SEQUENCE [LARGE SCALE GENOMIC DNA]</scope>
    <source>
        <strain evidence="3 4">NL8W</strain>
    </source>
</reference>
<protein>
    <submittedName>
        <fullName evidence="3">SDR family oxidoreductase</fullName>
    </submittedName>
</protein>
<dbReference type="RefSeq" id="WP_186951787.1">
    <property type="nucleotide sequence ID" value="NZ_JACOFX010000001.1"/>
</dbReference>
<evidence type="ECO:0000256" key="2">
    <source>
        <dbReference type="ARBA" id="ARBA00023002"/>
    </source>
</evidence>
<gene>
    <name evidence="3" type="ORF">H8L47_03270</name>
</gene>
<dbReference type="InterPro" id="IPR036291">
    <property type="entry name" value="NAD(P)-bd_dom_sf"/>
</dbReference>
<organism evidence="3 4">
    <name type="scientific">Undibacterium umbellatum</name>
    <dbReference type="NCBI Taxonomy" id="2762300"/>
    <lineage>
        <taxon>Bacteria</taxon>
        <taxon>Pseudomonadati</taxon>
        <taxon>Pseudomonadota</taxon>
        <taxon>Betaproteobacteria</taxon>
        <taxon>Burkholderiales</taxon>
        <taxon>Oxalobacteraceae</taxon>
        <taxon>Undibacterium</taxon>
    </lineage>
</organism>
<dbReference type="PANTHER" id="PTHR24321">
    <property type="entry name" value="DEHYDROGENASES, SHORT CHAIN"/>
    <property type="match status" value="1"/>
</dbReference>
<dbReference type="CDD" id="cd05233">
    <property type="entry name" value="SDR_c"/>
    <property type="match status" value="1"/>
</dbReference>
<dbReference type="PRINTS" id="PR00081">
    <property type="entry name" value="GDHRDH"/>
</dbReference>
<comment type="caution">
    <text evidence="3">The sequence shown here is derived from an EMBL/GenBank/DDBJ whole genome shotgun (WGS) entry which is preliminary data.</text>
</comment>
<evidence type="ECO:0000313" key="3">
    <source>
        <dbReference type="EMBL" id="MBC3906583.1"/>
    </source>
</evidence>
<keyword evidence="4" id="KW-1185">Reference proteome</keyword>
<comment type="similarity">
    <text evidence="1">Belongs to the short-chain dehydrogenases/reductases (SDR) family.</text>
</comment>
<dbReference type="PANTHER" id="PTHR24321:SF8">
    <property type="entry name" value="ESTRADIOL 17-BETA-DEHYDROGENASE 8-RELATED"/>
    <property type="match status" value="1"/>
</dbReference>
<dbReference type="SUPFAM" id="SSF51735">
    <property type="entry name" value="NAD(P)-binding Rossmann-fold domains"/>
    <property type="match status" value="1"/>
</dbReference>
<dbReference type="EMBL" id="JACOFX010000001">
    <property type="protein sequence ID" value="MBC3906583.1"/>
    <property type="molecule type" value="Genomic_DNA"/>
</dbReference>
<dbReference type="PRINTS" id="PR00080">
    <property type="entry name" value="SDRFAMILY"/>
</dbReference>